<name>A0A9D4EZU9_DREPO</name>
<evidence type="ECO:0000313" key="2">
    <source>
        <dbReference type="EMBL" id="KAH3787406.1"/>
    </source>
</evidence>
<gene>
    <name evidence="2" type="ORF">DPMN_165530</name>
</gene>
<keyword evidence="3" id="KW-1185">Reference proteome</keyword>
<protein>
    <submittedName>
        <fullName evidence="2">Uncharacterized protein</fullName>
    </submittedName>
</protein>
<feature type="compositionally biased region" description="Polar residues" evidence="1">
    <location>
        <begin position="45"/>
        <end position="62"/>
    </location>
</feature>
<reference evidence="2" key="2">
    <citation type="submission" date="2020-11" db="EMBL/GenBank/DDBJ databases">
        <authorList>
            <person name="McCartney M.A."/>
            <person name="Auch B."/>
            <person name="Kono T."/>
            <person name="Mallez S."/>
            <person name="Becker A."/>
            <person name="Gohl D.M."/>
            <person name="Silverstein K.A.T."/>
            <person name="Koren S."/>
            <person name="Bechman K.B."/>
            <person name="Herman A."/>
            <person name="Abrahante J.E."/>
            <person name="Garbe J."/>
        </authorList>
    </citation>
    <scope>NUCLEOTIDE SEQUENCE</scope>
    <source>
        <strain evidence="2">Duluth1</strain>
        <tissue evidence="2">Whole animal</tissue>
    </source>
</reference>
<dbReference type="EMBL" id="JAIWYP010000008">
    <property type="protein sequence ID" value="KAH3787406.1"/>
    <property type="molecule type" value="Genomic_DNA"/>
</dbReference>
<sequence>MLIAEALAAGRALSFRQPDNTSSIKPGIVFGTESWLKGIEPGKNRPQTLSNPAKSSQAITNH</sequence>
<evidence type="ECO:0000256" key="1">
    <source>
        <dbReference type="SAM" id="MobiDB-lite"/>
    </source>
</evidence>
<reference evidence="2" key="1">
    <citation type="journal article" date="2019" name="bioRxiv">
        <title>The Genome of the Zebra Mussel, Dreissena polymorpha: A Resource for Invasive Species Research.</title>
        <authorList>
            <person name="McCartney M.A."/>
            <person name="Auch B."/>
            <person name="Kono T."/>
            <person name="Mallez S."/>
            <person name="Zhang Y."/>
            <person name="Obille A."/>
            <person name="Becker A."/>
            <person name="Abrahante J.E."/>
            <person name="Garbe J."/>
            <person name="Badalamenti J.P."/>
            <person name="Herman A."/>
            <person name="Mangelson H."/>
            <person name="Liachko I."/>
            <person name="Sullivan S."/>
            <person name="Sone E.D."/>
            <person name="Koren S."/>
            <person name="Silverstein K.A.T."/>
            <person name="Beckman K.B."/>
            <person name="Gohl D.M."/>
        </authorList>
    </citation>
    <scope>NUCLEOTIDE SEQUENCE</scope>
    <source>
        <strain evidence="2">Duluth1</strain>
        <tissue evidence="2">Whole animal</tissue>
    </source>
</reference>
<evidence type="ECO:0000313" key="3">
    <source>
        <dbReference type="Proteomes" id="UP000828390"/>
    </source>
</evidence>
<feature type="region of interest" description="Disordered" evidence="1">
    <location>
        <begin position="39"/>
        <end position="62"/>
    </location>
</feature>
<accession>A0A9D4EZU9</accession>
<comment type="caution">
    <text evidence="2">The sequence shown here is derived from an EMBL/GenBank/DDBJ whole genome shotgun (WGS) entry which is preliminary data.</text>
</comment>
<proteinExistence type="predicted"/>
<dbReference type="AlphaFoldDB" id="A0A9D4EZU9"/>
<dbReference type="Proteomes" id="UP000828390">
    <property type="component" value="Unassembled WGS sequence"/>
</dbReference>
<organism evidence="2 3">
    <name type="scientific">Dreissena polymorpha</name>
    <name type="common">Zebra mussel</name>
    <name type="synonym">Mytilus polymorpha</name>
    <dbReference type="NCBI Taxonomy" id="45954"/>
    <lineage>
        <taxon>Eukaryota</taxon>
        <taxon>Metazoa</taxon>
        <taxon>Spiralia</taxon>
        <taxon>Lophotrochozoa</taxon>
        <taxon>Mollusca</taxon>
        <taxon>Bivalvia</taxon>
        <taxon>Autobranchia</taxon>
        <taxon>Heteroconchia</taxon>
        <taxon>Euheterodonta</taxon>
        <taxon>Imparidentia</taxon>
        <taxon>Neoheterodontei</taxon>
        <taxon>Myida</taxon>
        <taxon>Dreissenoidea</taxon>
        <taxon>Dreissenidae</taxon>
        <taxon>Dreissena</taxon>
    </lineage>
</organism>